<organism evidence="2 3">
    <name type="scientific">Legionella lytica</name>
    <dbReference type="NCBI Taxonomy" id="96232"/>
    <lineage>
        <taxon>Bacteria</taxon>
        <taxon>Pseudomonadati</taxon>
        <taxon>Pseudomonadota</taxon>
        <taxon>Gammaproteobacteria</taxon>
        <taxon>Legionellales</taxon>
        <taxon>Legionellaceae</taxon>
        <taxon>Legionella</taxon>
    </lineage>
</organism>
<proteinExistence type="predicted"/>
<gene>
    <name evidence="2" type="ORF">ACD661_02375</name>
</gene>
<dbReference type="InterPro" id="IPR002871">
    <property type="entry name" value="NIF_FeS_clus_asmbl_NifU_N"/>
</dbReference>
<dbReference type="Pfam" id="PF01592">
    <property type="entry name" value="NifU_N"/>
    <property type="match status" value="1"/>
</dbReference>
<feature type="domain" description="NIF system FeS cluster assembly NifU N-terminal" evidence="1">
    <location>
        <begin position="2"/>
        <end position="98"/>
    </location>
</feature>
<evidence type="ECO:0000259" key="1">
    <source>
        <dbReference type="Pfam" id="PF01592"/>
    </source>
</evidence>
<dbReference type="Gene3D" id="3.90.1010.10">
    <property type="match status" value="1"/>
</dbReference>
<evidence type="ECO:0000313" key="2">
    <source>
        <dbReference type="EMBL" id="MFJ1267399.1"/>
    </source>
</evidence>
<reference evidence="2 3" key="1">
    <citation type="submission" date="2024-08" db="EMBL/GenBank/DDBJ databases">
        <title>Draft Genome Sequence of Legionella lytica strain DSB2004, Isolated From a Fire Sprinkler System.</title>
        <authorList>
            <person name="Everhart A.D."/>
            <person name="Kidane D.T."/>
            <person name="Farone A.L."/>
            <person name="Farone M.B."/>
        </authorList>
    </citation>
    <scope>NUCLEOTIDE SEQUENCE [LARGE SCALE GENOMIC DNA]</scope>
    <source>
        <strain evidence="2 3">DSB2004</strain>
    </source>
</reference>
<comment type="caution">
    <text evidence="2">The sequence shown here is derived from an EMBL/GenBank/DDBJ whole genome shotgun (WGS) entry which is preliminary data.</text>
</comment>
<sequence>MMYNKTVLDYFFSPAHVGIIDLNDHTVVVTNNQKMQGTIELYMQCGRNRVIQRICFKTNGNPYLIAGLEWVCRQIEGKLIDELPPIDYQLLVKELDIPVAQYPLGLRIFSVFKETLILMNNKLLSNEQHT</sequence>
<dbReference type="RefSeq" id="WP_400186036.1">
    <property type="nucleotide sequence ID" value="NZ_JBGORX010000001.1"/>
</dbReference>
<dbReference type="EMBL" id="JBGORX010000001">
    <property type="protein sequence ID" value="MFJ1267399.1"/>
    <property type="molecule type" value="Genomic_DNA"/>
</dbReference>
<dbReference type="Proteomes" id="UP001615550">
    <property type="component" value="Unassembled WGS sequence"/>
</dbReference>
<dbReference type="SUPFAM" id="SSF82649">
    <property type="entry name" value="SufE/NifU"/>
    <property type="match status" value="1"/>
</dbReference>
<evidence type="ECO:0000313" key="3">
    <source>
        <dbReference type="Proteomes" id="UP001615550"/>
    </source>
</evidence>
<accession>A0ABW8D3Z5</accession>
<protein>
    <submittedName>
        <fullName evidence="2">Iron-sulfur cluster assembly scaffold protein</fullName>
    </submittedName>
</protein>
<name>A0ABW8D3Z5_9GAMM</name>
<keyword evidence="3" id="KW-1185">Reference proteome</keyword>